<dbReference type="Pfam" id="PF05971">
    <property type="entry name" value="Methyltransf_10"/>
    <property type="match status" value="1"/>
</dbReference>
<keyword evidence="8" id="KW-1185">Reference proteome</keyword>
<reference evidence="7 8" key="1">
    <citation type="journal article" date="2016" name="Proc. Natl. Acad. Sci. U.S.A.">
        <title>Comparative genomics of biotechnologically important yeasts.</title>
        <authorList>
            <person name="Riley R."/>
            <person name="Haridas S."/>
            <person name="Wolfe K.H."/>
            <person name="Lopes M.R."/>
            <person name="Hittinger C.T."/>
            <person name="Goeker M."/>
            <person name="Salamov A.A."/>
            <person name="Wisecaver J.H."/>
            <person name="Long T.M."/>
            <person name="Calvey C.H."/>
            <person name="Aerts A.L."/>
            <person name="Barry K.W."/>
            <person name="Choi C."/>
            <person name="Clum A."/>
            <person name="Coughlan A.Y."/>
            <person name="Deshpande S."/>
            <person name="Douglass A.P."/>
            <person name="Hanson S.J."/>
            <person name="Klenk H.-P."/>
            <person name="LaButti K.M."/>
            <person name="Lapidus A."/>
            <person name="Lindquist E.A."/>
            <person name="Lipzen A.M."/>
            <person name="Meier-Kolthoff J.P."/>
            <person name="Ohm R.A."/>
            <person name="Otillar R.P."/>
            <person name="Pangilinan J.L."/>
            <person name="Peng Y."/>
            <person name="Rokas A."/>
            <person name="Rosa C.A."/>
            <person name="Scheuner C."/>
            <person name="Sibirny A.A."/>
            <person name="Slot J.C."/>
            <person name="Stielow J.B."/>
            <person name="Sun H."/>
            <person name="Kurtzman C.P."/>
            <person name="Blackwell M."/>
            <person name="Grigoriev I.V."/>
            <person name="Jeffries T.W."/>
        </authorList>
    </citation>
    <scope>NUCLEOTIDE SEQUENCE [LARGE SCALE GENOMIC DNA]</scope>
    <source>
        <strain evidence="7 8">NRRL Y-11557</strain>
    </source>
</reference>
<name>A0A1E3QF92_LIPST</name>
<dbReference type="OrthoDB" id="514248at2759"/>
<dbReference type="CDD" id="cd02440">
    <property type="entry name" value="AdoMet_MTases"/>
    <property type="match status" value="1"/>
</dbReference>
<evidence type="ECO:0000313" key="8">
    <source>
        <dbReference type="Proteomes" id="UP000094385"/>
    </source>
</evidence>
<keyword evidence="4 6" id="KW-0949">S-adenosyl-L-methionine</keyword>
<keyword evidence="2 5" id="KW-0489">Methyltransferase</keyword>
<dbReference type="Proteomes" id="UP000094385">
    <property type="component" value="Unassembled WGS sequence"/>
</dbReference>
<evidence type="ECO:0000313" key="7">
    <source>
        <dbReference type="EMBL" id="ODQ76381.1"/>
    </source>
</evidence>
<dbReference type="InterPro" id="IPR010286">
    <property type="entry name" value="METTL16/RlmF"/>
</dbReference>
<feature type="binding site" evidence="6">
    <location>
        <position position="183"/>
    </location>
    <ligand>
        <name>S-adenosyl-L-methionine</name>
        <dbReference type="ChEBI" id="CHEBI:59789"/>
    </ligand>
</feature>
<dbReference type="STRING" id="675824.A0A1E3QF92"/>
<dbReference type="GO" id="GO:0070475">
    <property type="term" value="P:rRNA base methylation"/>
    <property type="evidence" value="ECO:0007669"/>
    <property type="project" value="TreeGrafter"/>
</dbReference>
<feature type="binding site" evidence="6">
    <location>
        <position position="72"/>
    </location>
    <ligand>
        <name>S-adenosyl-L-methionine</name>
        <dbReference type="ChEBI" id="CHEBI:59789"/>
    </ligand>
</feature>
<dbReference type="InterPro" id="IPR017182">
    <property type="entry name" value="METTL16/PsiM"/>
</dbReference>
<evidence type="ECO:0000256" key="5">
    <source>
        <dbReference type="PIRNR" id="PIRNR037350"/>
    </source>
</evidence>
<feature type="binding site" evidence="6">
    <location>
        <position position="105"/>
    </location>
    <ligand>
        <name>S-adenosyl-L-methionine</name>
        <dbReference type="ChEBI" id="CHEBI:59789"/>
    </ligand>
</feature>
<dbReference type="EC" id="2.1.1.-" evidence="5"/>
<dbReference type="PANTHER" id="PTHR13393:SF0">
    <property type="entry name" value="RNA N6-ADENOSINE-METHYLTRANSFERASE METTL16"/>
    <property type="match status" value="1"/>
</dbReference>
<evidence type="ECO:0000256" key="3">
    <source>
        <dbReference type="ARBA" id="ARBA00022679"/>
    </source>
</evidence>
<organism evidence="7 8">
    <name type="scientific">Lipomyces starkeyi NRRL Y-11557</name>
    <dbReference type="NCBI Taxonomy" id="675824"/>
    <lineage>
        <taxon>Eukaryota</taxon>
        <taxon>Fungi</taxon>
        <taxon>Dikarya</taxon>
        <taxon>Ascomycota</taxon>
        <taxon>Saccharomycotina</taxon>
        <taxon>Lipomycetes</taxon>
        <taxon>Lipomycetales</taxon>
        <taxon>Lipomycetaceae</taxon>
        <taxon>Lipomyces</taxon>
    </lineage>
</organism>
<proteinExistence type="inferred from homology"/>
<evidence type="ECO:0000256" key="2">
    <source>
        <dbReference type="ARBA" id="ARBA00022603"/>
    </source>
</evidence>
<dbReference type="Gene3D" id="3.40.50.150">
    <property type="entry name" value="Vaccinia Virus protein VP39"/>
    <property type="match status" value="1"/>
</dbReference>
<keyword evidence="3 5" id="KW-0808">Transferase</keyword>
<dbReference type="EMBL" id="KV454289">
    <property type="protein sequence ID" value="ODQ76381.1"/>
    <property type="molecule type" value="Genomic_DNA"/>
</dbReference>
<comment type="similarity">
    <text evidence="1 5">Belongs to the methyltransferase superfamily. METTL16/RlmF family.</text>
</comment>
<dbReference type="GO" id="GO:0005634">
    <property type="term" value="C:nucleus"/>
    <property type="evidence" value="ECO:0007669"/>
    <property type="project" value="TreeGrafter"/>
</dbReference>
<evidence type="ECO:0000256" key="6">
    <source>
        <dbReference type="PIRSR" id="PIRSR037350-1"/>
    </source>
</evidence>
<gene>
    <name evidence="7" type="ORF">LIPSTDRAFT_131245</name>
</gene>
<accession>A0A1E3QF92</accession>
<dbReference type="InterPro" id="IPR029063">
    <property type="entry name" value="SAM-dependent_MTases_sf"/>
</dbReference>
<sequence length="455" mass="51815">MHLRNPYTQNPPDFRALAESYVKLAKFLHDDATINFTDAEAVCALTEALLHKDFDIDIDLLPDRLCPRVANRLNYILWIQDLLDSDSYDFNTINHSPPIWGLDIGTGTSCIYPLLGCRLRRNWHFIATDIDDLAVSTAAKVVSRNKLTDRIFVFKTAPVDPFFAHHPRGESHTNEYFHFTMCNPPFYSSSADYNASQTLKVTPAHSFTAAAPEEMITPGGEVAFVKRMINESIERFSKDANTANTWYTSMLGKLDSLKVVVSKLRKHGISNYAVAEFIQGQFTRRWAVAWRFGGRRLVPEITRPVEPVLSAAVRGLLPPATGCILSSGHAKGIKDNHLLDKVLSTLKNDFGEFIHLEKLSQPNSDKYYITGYSREGNVWSRKFRRNKRREFEEVDHVERSRMPEAIGFGFRIFVDYSVKTEMCQCIIHWSYGSDPIIFESFCGMLKDRIQPLVSS</sequence>
<evidence type="ECO:0000256" key="4">
    <source>
        <dbReference type="ARBA" id="ARBA00022691"/>
    </source>
</evidence>
<feature type="binding site" evidence="6">
    <location>
        <position position="129"/>
    </location>
    <ligand>
        <name>S-adenosyl-L-methionine</name>
        <dbReference type="ChEBI" id="CHEBI:59789"/>
    </ligand>
</feature>
<dbReference type="AlphaFoldDB" id="A0A1E3QF92"/>
<evidence type="ECO:0000256" key="1">
    <source>
        <dbReference type="ARBA" id="ARBA00005878"/>
    </source>
</evidence>
<dbReference type="SUPFAM" id="SSF53335">
    <property type="entry name" value="S-adenosyl-L-methionine-dependent methyltransferases"/>
    <property type="match status" value="1"/>
</dbReference>
<dbReference type="PANTHER" id="PTHR13393">
    <property type="entry name" value="SAM-DEPENDENT METHYLTRANSFERASE"/>
    <property type="match status" value="1"/>
</dbReference>
<dbReference type="PIRSF" id="PIRSF037350">
    <property type="entry name" value="Mtase_ZK1128_prd"/>
    <property type="match status" value="1"/>
</dbReference>
<protein>
    <recommendedName>
        <fullName evidence="5">U6 small nuclear RNA (adenine-(43)-N(6))-methyltransferase</fullName>
        <ecNumber evidence="5">2.1.1.-</ecNumber>
    </recommendedName>
</protein>
<dbReference type="GO" id="GO:0008168">
    <property type="term" value="F:methyltransferase activity"/>
    <property type="evidence" value="ECO:0007669"/>
    <property type="project" value="UniProtKB-UniRule"/>
</dbReference>